<dbReference type="Pfam" id="PF13185">
    <property type="entry name" value="GAF_2"/>
    <property type="match status" value="2"/>
</dbReference>
<dbReference type="Gene3D" id="3.30.450.40">
    <property type="match status" value="3"/>
</dbReference>
<dbReference type="Pfam" id="PF08448">
    <property type="entry name" value="PAS_4"/>
    <property type="match status" value="1"/>
</dbReference>
<evidence type="ECO:0000256" key="1">
    <source>
        <dbReference type="ARBA" id="ARBA00022777"/>
    </source>
</evidence>
<dbReference type="CDD" id="cd16917">
    <property type="entry name" value="HATPase_UhpB-NarQ-NarX-like"/>
    <property type="match status" value="1"/>
</dbReference>
<protein>
    <submittedName>
        <fullName evidence="6">Uncharacterized protein</fullName>
    </submittedName>
</protein>
<dbReference type="GO" id="GO:0000155">
    <property type="term" value="F:phosphorelay sensor kinase activity"/>
    <property type="evidence" value="ECO:0007669"/>
    <property type="project" value="InterPro"/>
</dbReference>
<evidence type="ECO:0000259" key="5">
    <source>
        <dbReference type="PROSITE" id="PS50113"/>
    </source>
</evidence>
<dbReference type="PANTHER" id="PTHR43102:SF2">
    <property type="entry name" value="GAF DOMAIN-CONTAINING PROTEIN"/>
    <property type="match status" value="1"/>
</dbReference>
<proteinExistence type="predicted"/>
<dbReference type="Pfam" id="PF07730">
    <property type="entry name" value="HisKA_3"/>
    <property type="match status" value="1"/>
</dbReference>
<dbReference type="GO" id="GO:0046983">
    <property type="term" value="F:protein dimerization activity"/>
    <property type="evidence" value="ECO:0007669"/>
    <property type="project" value="InterPro"/>
</dbReference>
<dbReference type="Gene3D" id="3.30.450.20">
    <property type="entry name" value="PAS domain"/>
    <property type="match status" value="3"/>
</dbReference>
<feature type="coiled-coil region" evidence="2">
    <location>
        <begin position="931"/>
        <end position="958"/>
    </location>
</feature>
<dbReference type="GO" id="GO:0006355">
    <property type="term" value="P:regulation of DNA-templated transcription"/>
    <property type="evidence" value="ECO:0007669"/>
    <property type="project" value="InterPro"/>
</dbReference>
<dbReference type="SMART" id="SM00091">
    <property type="entry name" value="PAS"/>
    <property type="match status" value="3"/>
</dbReference>
<dbReference type="SUPFAM" id="SSF55785">
    <property type="entry name" value="PYP-like sensor domain (PAS domain)"/>
    <property type="match status" value="3"/>
</dbReference>
<dbReference type="Pfam" id="PF01590">
    <property type="entry name" value="GAF"/>
    <property type="match status" value="1"/>
</dbReference>
<name>A0A6J4K422_9BACT</name>
<dbReference type="InterPro" id="IPR005467">
    <property type="entry name" value="His_kinase_dom"/>
</dbReference>
<reference evidence="6" key="1">
    <citation type="submission" date="2020-02" db="EMBL/GenBank/DDBJ databases">
        <authorList>
            <person name="Meier V. D."/>
        </authorList>
    </citation>
    <scope>NUCLEOTIDE SEQUENCE</scope>
    <source>
        <strain evidence="6">AVDCRST_MAG63</strain>
    </source>
</reference>
<dbReference type="InterPro" id="IPR003018">
    <property type="entry name" value="GAF"/>
</dbReference>
<dbReference type="InterPro" id="IPR035965">
    <property type="entry name" value="PAS-like_dom_sf"/>
</dbReference>
<dbReference type="Gene3D" id="3.30.565.10">
    <property type="entry name" value="Histidine kinase-like ATPase, C-terminal domain"/>
    <property type="match status" value="1"/>
</dbReference>
<keyword evidence="2" id="KW-0175">Coiled coil</keyword>
<keyword evidence="1" id="KW-0808">Transferase</keyword>
<dbReference type="InterPro" id="IPR036890">
    <property type="entry name" value="HATPase_C_sf"/>
</dbReference>
<gene>
    <name evidence="6" type="ORF">AVDCRST_MAG63-4717</name>
</gene>
<evidence type="ECO:0000313" key="6">
    <source>
        <dbReference type="EMBL" id="CAA9295142.1"/>
    </source>
</evidence>
<feature type="domain" description="Histidine kinase" evidence="3">
    <location>
        <begin position="1062"/>
        <end position="1152"/>
    </location>
</feature>
<evidence type="ECO:0000256" key="2">
    <source>
        <dbReference type="SAM" id="Coils"/>
    </source>
</evidence>
<sequence>MTIGPVSAVRDPVRLAALARTRLLDSPAEASFDRLTRLAVKVLSAPVALVSLVDADRQFFKSQIGLAEPWAARRETPISHSFCQHVVASNRPLIVTDARNDPRVCDNPAVREMGVAAYLGVPLVTSQGQTLGSFCVMDARPRGWTDDQVSLLRDLADSVIAEIELRAAAQAAHDQARQAERERREKAALLEAADEGIIGVGPSGRATFANPAAVRLLGYTADELLVGDLHDLVHPRWQDGSPCSTIECPFAHAIQNGHRGLFEDLVMWRRDGEAFPAVVACSPVAGSGEPDADDKDGDTRSGAAEATSVVVSFRNVAERRRAEQRLRAQYAVSRVLSESGGSDGEATVPRLLDAIARGVGWSLGVFWRVQTGQDRLVCEGVWRAPAEHGVAKFLAATRRRTFGPGEGFPGRVWASGAPAWVDDVTRDARFVRASVAARSGLRGAFAFPVLGRSGVLGVMEFFSHDVRAHDPDLLEMVGSLGTQIGQFIERKQAEAAARESEAHKAAIVEASLDCIITMDRSGRITEFNPAAEATFGHRRDEVLGREMAETLLPPSLRQLHRDGLARYLATGDGPILGRRIEMTALRADGTVFPVDLTVTRLSTEGAPLFTGFVRDITGRKQAEAAREQLLGELRASAGALHDSEQLLRSVLRNVPLIVFALDRHGVFTVSEGKGLEALGLRGGEVVGRSVFDVYQDVPDVLENVRRALAGEITAWTAELAGMTYDTRCTLLRDPAGGGDDGSEDGDITGLIAVAFDITEQRRAEHVSRGQTGVLTRTLDALTTRPDLHRFLEQVLAAVAEQLRSPSAALVFHDADQGAASLRLVYDQSRVLPPGNAGSLSVETAPLLSQEPELWGELVRTRQPLVVKDVTVDHRVRGRSWLQDHEIRSLLLVPLLARDAVVGCLSIRSSEPRDFRPEERALARALAQQAMLAVELTRLAEHEQQAAVLEERNRLAGEIHDTLAQGFVGIVMQLDAAEEVLAREPEAARPHMARAHSLARTSLAEARRSVSALSPAHAARDEVGLPEAFARMVEEMASGWALKPRFLVEGRPHRLAAGAEHDLRRIGQEALTNALKHSRAQEIVVRLTYGSTGVRLSVRDNGRGFDADRPAAREGGFGLNGMHERARRIRADLSIRSAPGRGTKITVVFPGKEFARTMNPQEITHESGGNDPDID</sequence>
<dbReference type="PROSITE" id="PS50113">
    <property type="entry name" value="PAC"/>
    <property type="match status" value="1"/>
</dbReference>
<dbReference type="Pfam" id="PF00989">
    <property type="entry name" value="PAS"/>
    <property type="match status" value="1"/>
</dbReference>
<feature type="domain" description="PAC" evidence="5">
    <location>
        <begin position="578"/>
        <end position="628"/>
    </location>
</feature>
<dbReference type="EMBL" id="CADCTO010000659">
    <property type="protein sequence ID" value="CAA9295142.1"/>
    <property type="molecule type" value="Genomic_DNA"/>
</dbReference>
<feature type="coiled-coil region" evidence="2">
    <location>
        <begin position="162"/>
        <end position="189"/>
    </location>
</feature>
<dbReference type="CDD" id="cd00130">
    <property type="entry name" value="PAS"/>
    <property type="match status" value="2"/>
</dbReference>
<evidence type="ECO:0000259" key="3">
    <source>
        <dbReference type="PROSITE" id="PS50109"/>
    </source>
</evidence>
<keyword evidence="1" id="KW-0418">Kinase</keyword>
<dbReference type="InterPro" id="IPR029016">
    <property type="entry name" value="GAF-like_dom_sf"/>
</dbReference>
<feature type="domain" description="PAS" evidence="4">
    <location>
        <begin position="643"/>
        <end position="695"/>
    </location>
</feature>
<dbReference type="InterPro" id="IPR003594">
    <property type="entry name" value="HATPase_dom"/>
</dbReference>
<dbReference type="SMART" id="SM00065">
    <property type="entry name" value="GAF"/>
    <property type="match status" value="3"/>
</dbReference>
<dbReference type="InterPro" id="IPR000700">
    <property type="entry name" value="PAS-assoc_C"/>
</dbReference>
<dbReference type="SUPFAM" id="SSF55781">
    <property type="entry name" value="GAF domain-like"/>
    <property type="match status" value="3"/>
</dbReference>
<dbReference type="SMART" id="SM00387">
    <property type="entry name" value="HATPase_c"/>
    <property type="match status" value="1"/>
</dbReference>
<dbReference type="AlphaFoldDB" id="A0A6J4K422"/>
<evidence type="ECO:0000259" key="4">
    <source>
        <dbReference type="PROSITE" id="PS50112"/>
    </source>
</evidence>
<organism evidence="6">
    <name type="scientific">uncultured Armatimonadetes bacterium</name>
    <dbReference type="NCBI Taxonomy" id="157466"/>
    <lineage>
        <taxon>Bacteria</taxon>
        <taxon>Bacillati</taxon>
        <taxon>Armatimonadota</taxon>
        <taxon>environmental samples</taxon>
    </lineage>
</organism>
<dbReference type="InterPro" id="IPR011712">
    <property type="entry name" value="Sig_transdc_His_kin_sub3_dim/P"/>
</dbReference>
<feature type="domain" description="PAS" evidence="4">
    <location>
        <begin position="500"/>
        <end position="571"/>
    </location>
</feature>
<dbReference type="GO" id="GO:0016020">
    <property type="term" value="C:membrane"/>
    <property type="evidence" value="ECO:0007669"/>
    <property type="project" value="InterPro"/>
</dbReference>
<dbReference type="PROSITE" id="PS50109">
    <property type="entry name" value="HIS_KIN"/>
    <property type="match status" value="1"/>
</dbReference>
<dbReference type="PROSITE" id="PS50112">
    <property type="entry name" value="PAS"/>
    <property type="match status" value="3"/>
</dbReference>
<dbReference type="NCBIfam" id="TIGR00229">
    <property type="entry name" value="sensory_box"/>
    <property type="match status" value="2"/>
</dbReference>
<feature type="domain" description="PAS" evidence="4">
    <location>
        <begin position="182"/>
        <end position="235"/>
    </location>
</feature>
<dbReference type="InterPro" id="IPR013767">
    <property type="entry name" value="PAS_fold"/>
</dbReference>
<dbReference type="SUPFAM" id="SSF55874">
    <property type="entry name" value="ATPase domain of HSP90 chaperone/DNA topoisomerase II/histidine kinase"/>
    <property type="match status" value="1"/>
</dbReference>
<dbReference type="Gene3D" id="1.20.5.1930">
    <property type="match status" value="1"/>
</dbReference>
<dbReference type="Pfam" id="PF13426">
    <property type="entry name" value="PAS_9"/>
    <property type="match status" value="1"/>
</dbReference>
<dbReference type="InterPro" id="IPR000014">
    <property type="entry name" value="PAS"/>
</dbReference>
<accession>A0A6J4K422</accession>
<dbReference type="InterPro" id="IPR013656">
    <property type="entry name" value="PAS_4"/>
</dbReference>
<dbReference type="PANTHER" id="PTHR43102">
    <property type="entry name" value="SLR1143 PROTEIN"/>
    <property type="match status" value="1"/>
</dbReference>
<dbReference type="Pfam" id="PF02518">
    <property type="entry name" value="HATPase_c"/>
    <property type="match status" value="1"/>
</dbReference>